<dbReference type="Proteomes" id="UP001153203">
    <property type="component" value="Unassembled WGS sequence"/>
</dbReference>
<keyword evidence="6 8" id="KW-0472">Membrane</keyword>
<evidence type="ECO:0000313" key="11">
    <source>
        <dbReference type="Proteomes" id="UP001153203"/>
    </source>
</evidence>
<evidence type="ECO:0000256" key="3">
    <source>
        <dbReference type="ARBA" id="ARBA00022692"/>
    </source>
</evidence>
<evidence type="ECO:0000256" key="8">
    <source>
        <dbReference type="SAM" id="Phobius"/>
    </source>
</evidence>
<evidence type="ECO:0000256" key="7">
    <source>
        <dbReference type="ARBA" id="ARBA00023303"/>
    </source>
</evidence>
<comment type="subcellular location">
    <subcellularLocation>
        <location evidence="1">Membrane</location>
        <topology evidence="1">Multi-pass membrane protein</topology>
    </subcellularLocation>
</comment>
<feature type="transmembrane region" description="Helical" evidence="8">
    <location>
        <begin position="167"/>
        <end position="184"/>
    </location>
</feature>
<dbReference type="InterPro" id="IPR013099">
    <property type="entry name" value="K_chnl_dom"/>
</dbReference>
<feature type="transmembrane region" description="Helical" evidence="8">
    <location>
        <begin position="21"/>
        <end position="42"/>
    </location>
</feature>
<dbReference type="RefSeq" id="WP_017369173.1">
    <property type="nucleotide sequence ID" value="NZ_AP017373.1"/>
</dbReference>
<proteinExistence type="predicted"/>
<dbReference type="AlphaFoldDB" id="A0A9X4P4W2"/>
<sequence>MNVLAKIDTTRKSPLRKVYGVLLVISTCIVLVLIGTALLGFIDINREPFDWVLNTIITLYTVDYLWRLKRVKNKWRFFKMNIYDLIAILPFTFLFSILGLTSFIGIAQLSKFALVGRLIGMFGKFNRSSNRFLNTNSFYQVSNIALAIIMTDSFIFSLSEKISFGDAIWWAIVTTTTVGYGDFYPKTFLGKVSAAILMFLGIGLIGYLTSTITSYFTKKIDLEEKNHELLQLEKIEALEKKIDLLVNKIENMEKTKKP</sequence>
<keyword evidence="4 8" id="KW-1133">Transmembrane helix</keyword>
<evidence type="ECO:0000256" key="6">
    <source>
        <dbReference type="ARBA" id="ARBA00023136"/>
    </source>
</evidence>
<dbReference type="Pfam" id="PF07885">
    <property type="entry name" value="Ion_trans_2"/>
    <property type="match status" value="1"/>
</dbReference>
<evidence type="ECO:0000259" key="9">
    <source>
        <dbReference type="Pfam" id="PF07885"/>
    </source>
</evidence>
<dbReference type="EMBL" id="JAMWGI010000002">
    <property type="protein sequence ID" value="MDG6193432.1"/>
    <property type="molecule type" value="Genomic_DNA"/>
</dbReference>
<dbReference type="PANTHER" id="PTHR11537:SF254">
    <property type="entry name" value="POTASSIUM VOLTAGE-GATED CHANNEL PROTEIN SHAB"/>
    <property type="match status" value="1"/>
</dbReference>
<dbReference type="GeneID" id="89495500"/>
<keyword evidence="3 8" id="KW-0812">Transmembrane</keyword>
<dbReference type="PANTHER" id="PTHR11537">
    <property type="entry name" value="VOLTAGE-GATED POTASSIUM CHANNEL"/>
    <property type="match status" value="1"/>
</dbReference>
<dbReference type="InterPro" id="IPR027359">
    <property type="entry name" value="Volt_channel_dom_sf"/>
</dbReference>
<dbReference type="GO" id="GO:0001508">
    <property type="term" value="P:action potential"/>
    <property type="evidence" value="ECO:0007669"/>
    <property type="project" value="TreeGrafter"/>
</dbReference>
<feature type="transmembrane region" description="Helical" evidence="8">
    <location>
        <begin position="48"/>
        <end position="66"/>
    </location>
</feature>
<feature type="transmembrane region" description="Helical" evidence="8">
    <location>
        <begin position="196"/>
        <end position="216"/>
    </location>
</feature>
<dbReference type="GO" id="GO:0008076">
    <property type="term" value="C:voltage-gated potassium channel complex"/>
    <property type="evidence" value="ECO:0007669"/>
    <property type="project" value="InterPro"/>
</dbReference>
<feature type="transmembrane region" description="Helical" evidence="8">
    <location>
        <begin position="137"/>
        <end position="155"/>
    </location>
</feature>
<dbReference type="PRINTS" id="PR00169">
    <property type="entry name" value="KCHANNEL"/>
</dbReference>
<evidence type="ECO:0000256" key="2">
    <source>
        <dbReference type="ARBA" id="ARBA00022448"/>
    </source>
</evidence>
<evidence type="ECO:0000256" key="1">
    <source>
        <dbReference type="ARBA" id="ARBA00004141"/>
    </source>
</evidence>
<evidence type="ECO:0000256" key="4">
    <source>
        <dbReference type="ARBA" id="ARBA00022989"/>
    </source>
</evidence>
<evidence type="ECO:0000313" key="10">
    <source>
        <dbReference type="EMBL" id="MDG6193432.1"/>
    </source>
</evidence>
<dbReference type="SUPFAM" id="SSF81324">
    <property type="entry name" value="Voltage-gated potassium channels"/>
    <property type="match status" value="1"/>
</dbReference>
<dbReference type="InterPro" id="IPR028325">
    <property type="entry name" value="VG_K_chnl"/>
</dbReference>
<accession>A0A9X4P4W2</accession>
<reference evidence="10" key="1">
    <citation type="submission" date="2022-06" db="EMBL/GenBank/DDBJ databases">
        <title>Lactococcus from bovine mastitis in China.</title>
        <authorList>
            <person name="Lin Y."/>
            <person name="Han B."/>
        </authorList>
    </citation>
    <scope>NUCLEOTIDE SEQUENCE</scope>
    <source>
        <strain evidence="10">Hebei-B-39</strain>
    </source>
</reference>
<feature type="domain" description="Potassium channel" evidence="9">
    <location>
        <begin position="146"/>
        <end position="217"/>
    </location>
</feature>
<dbReference type="Gene3D" id="1.20.120.350">
    <property type="entry name" value="Voltage-gated potassium channels. Chain C"/>
    <property type="match status" value="1"/>
</dbReference>
<evidence type="ECO:0000256" key="5">
    <source>
        <dbReference type="ARBA" id="ARBA00023065"/>
    </source>
</evidence>
<keyword evidence="2" id="KW-0813">Transport</keyword>
<gene>
    <name evidence="10" type="ORF">NF708_05355</name>
</gene>
<dbReference type="Gene3D" id="1.10.287.70">
    <property type="match status" value="1"/>
</dbReference>
<name>A0A9X4P4W2_9LACT</name>
<keyword evidence="5" id="KW-0406">Ion transport</keyword>
<comment type="caution">
    <text evidence="10">The sequence shown here is derived from an EMBL/GenBank/DDBJ whole genome shotgun (WGS) entry which is preliminary data.</text>
</comment>
<dbReference type="GO" id="GO:0005249">
    <property type="term" value="F:voltage-gated potassium channel activity"/>
    <property type="evidence" value="ECO:0007669"/>
    <property type="project" value="InterPro"/>
</dbReference>
<protein>
    <submittedName>
        <fullName evidence="10">Potassium channel family protein</fullName>
    </submittedName>
</protein>
<feature type="transmembrane region" description="Helical" evidence="8">
    <location>
        <begin position="86"/>
        <end position="107"/>
    </location>
</feature>
<keyword evidence="7 10" id="KW-0407">Ion channel</keyword>
<organism evidence="10 11">
    <name type="scientific">Lactococcus formosensis</name>
    <dbReference type="NCBI Taxonomy" id="1281486"/>
    <lineage>
        <taxon>Bacteria</taxon>
        <taxon>Bacillati</taxon>
        <taxon>Bacillota</taxon>
        <taxon>Bacilli</taxon>
        <taxon>Lactobacillales</taxon>
        <taxon>Streptococcaceae</taxon>
        <taxon>Lactococcus</taxon>
    </lineage>
</organism>